<evidence type="ECO:0000256" key="2">
    <source>
        <dbReference type="ARBA" id="ARBA00052500"/>
    </source>
</evidence>
<dbReference type="InterPro" id="IPR001106">
    <property type="entry name" value="Aromatic_Lyase"/>
</dbReference>
<dbReference type="GO" id="GO:0044550">
    <property type="term" value="P:secondary metabolite biosynthetic process"/>
    <property type="evidence" value="ECO:0007669"/>
    <property type="project" value="UniProtKB-ARBA"/>
</dbReference>
<protein>
    <recommendedName>
        <fullName evidence="3">tyrosine ammonia-lyase</fullName>
        <ecNumber evidence="3">4.3.1.23</ecNumber>
    </recommendedName>
</protein>
<dbReference type="eggNOG" id="COG2986">
    <property type="taxonomic scope" value="Bacteria"/>
</dbReference>
<dbReference type="AlphaFoldDB" id="A0A0A0EUJ9"/>
<reference evidence="4 5" key="1">
    <citation type="submission" date="2013-08" db="EMBL/GenBank/DDBJ databases">
        <title>Genome sequencing of Lysobacter.</title>
        <authorList>
            <person name="Zhang S."/>
            <person name="Wang G."/>
        </authorList>
    </citation>
    <scope>NUCLEOTIDE SEQUENCE [LARGE SCALE GENOMIC DNA]</scope>
    <source>
        <strain evidence="4 5">GH1-9</strain>
    </source>
</reference>
<dbReference type="STRING" id="1385517.N800_04850"/>
<evidence type="ECO:0000313" key="4">
    <source>
        <dbReference type="EMBL" id="KGM54219.1"/>
    </source>
</evidence>
<dbReference type="GO" id="GO:0052883">
    <property type="term" value="F:tyrosine ammonia-lyase activity"/>
    <property type="evidence" value="ECO:0007669"/>
    <property type="project" value="UniProtKB-EC"/>
</dbReference>
<evidence type="ECO:0000256" key="3">
    <source>
        <dbReference type="ARBA" id="ARBA00066365"/>
    </source>
</evidence>
<proteinExistence type="predicted"/>
<comment type="caution">
    <text evidence="4">The sequence shown here is derived from an EMBL/GenBank/DDBJ whole genome shotgun (WGS) entry which is preliminary data.</text>
</comment>
<dbReference type="InterPro" id="IPR022313">
    <property type="entry name" value="Phe/His_NH3-lyase_AS"/>
</dbReference>
<keyword evidence="5" id="KW-1185">Reference proteome</keyword>
<evidence type="ECO:0000256" key="1">
    <source>
        <dbReference type="ARBA" id="ARBA00023239"/>
    </source>
</evidence>
<dbReference type="Proteomes" id="UP000029998">
    <property type="component" value="Unassembled WGS sequence"/>
</dbReference>
<dbReference type="EMBL" id="AVPU01000015">
    <property type="protein sequence ID" value="KGM54219.1"/>
    <property type="molecule type" value="Genomic_DNA"/>
</dbReference>
<gene>
    <name evidence="4" type="ORF">N800_04850</name>
</gene>
<name>A0A0A0EUJ9_9GAMM</name>
<organism evidence="4 5">
    <name type="scientific">Lysobacter daejeonensis GH1-9</name>
    <dbReference type="NCBI Taxonomy" id="1385517"/>
    <lineage>
        <taxon>Bacteria</taxon>
        <taxon>Pseudomonadati</taxon>
        <taxon>Pseudomonadota</taxon>
        <taxon>Gammaproteobacteria</taxon>
        <taxon>Lysobacterales</taxon>
        <taxon>Lysobacteraceae</taxon>
        <taxon>Aerolutibacter</taxon>
    </lineage>
</organism>
<evidence type="ECO:0000313" key="5">
    <source>
        <dbReference type="Proteomes" id="UP000029998"/>
    </source>
</evidence>
<dbReference type="InterPro" id="IPR008948">
    <property type="entry name" value="L-Aspartase-like"/>
</dbReference>
<dbReference type="EC" id="4.3.1.23" evidence="3"/>
<dbReference type="PANTHER" id="PTHR10362">
    <property type="entry name" value="HISTIDINE AMMONIA-LYASE"/>
    <property type="match status" value="1"/>
</dbReference>
<dbReference type="InterPro" id="IPR024083">
    <property type="entry name" value="Fumarase/histidase_N"/>
</dbReference>
<dbReference type="Gene3D" id="1.10.275.10">
    <property type="entry name" value="Fumarase/aspartase (N-terminal domain)"/>
    <property type="match status" value="1"/>
</dbReference>
<dbReference type="SUPFAM" id="SSF48557">
    <property type="entry name" value="L-aspartase-like"/>
    <property type="match status" value="1"/>
</dbReference>
<dbReference type="RefSeq" id="WP_036137562.1">
    <property type="nucleotide sequence ID" value="NZ_AVPU01000015.1"/>
</dbReference>
<dbReference type="Pfam" id="PF00221">
    <property type="entry name" value="Lyase_aromatic"/>
    <property type="match status" value="1"/>
</dbReference>
<dbReference type="Gene3D" id="1.20.200.10">
    <property type="entry name" value="Fumarase/aspartase (Central domain)"/>
    <property type="match status" value="1"/>
</dbReference>
<dbReference type="OrthoDB" id="9806955at2"/>
<keyword evidence="1 4" id="KW-0456">Lyase</keyword>
<comment type="catalytic activity">
    <reaction evidence="2">
        <text>L-tyrosine = (E)-4-coumarate + NH4(+)</text>
        <dbReference type="Rhea" id="RHEA:24906"/>
        <dbReference type="ChEBI" id="CHEBI:12876"/>
        <dbReference type="ChEBI" id="CHEBI:28938"/>
        <dbReference type="ChEBI" id="CHEBI:58315"/>
        <dbReference type="EC" id="4.3.1.23"/>
    </reaction>
</comment>
<dbReference type="FunFam" id="1.20.200.10:FF:000012">
    <property type="entry name" value="Tyrosine ammonia-lyase"/>
    <property type="match status" value="1"/>
</dbReference>
<accession>A0A0A0EUJ9</accession>
<dbReference type="CDD" id="cd00332">
    <property type="entry name" value="PAL-HAL"/>
    <property type="match status" value="1"/>
</dbReference>
<dbReference type="FunFam" id="1.10.275.10:FF:000005">
    <property type="entry name" value="Histidine ammonia-lyase"/>
    <property type="match status" value="1"/>
</dbReference>
<sequence length="517" mass="56062">MTPPPVESTPLSFGDTRLRIEDVVAIARRQRGAALSSDADFRARITRGTEFLDRLLREDGVVYGVTTGYGDSCTVVIPPDLLTELPHHLFTYHGCGLGRFLDADETRAVLAARLASLSVGMSGVSLPLLEGLVALLQHDILPLIPAEGSVGASGDLTPLSYVAAVLCGEREVMHGGVRRPAAEALAEAGLAPLRLRPKEGLAIMNGTAVMTALACLAYDRADYLCRLATRLTAYNVIASAGNAHHFDEVLFAAKPHPGQTRVAARLREDLHSDRPPRNEQRLQDRYSLRCAPHVIGVLEDALPFLRQLIETELNSANDNPLVDPDRDQILHGGHFYGGHIAFAMDAMKNAVANLADLLDRQLALLVDTRFNHGLPSNLSGVTGPRAAINHGLKALQISVSAWTAEALKQTMPASVFSRSTECHNQDKVSMGTIAARDCLRVIELTEQVVAAMLIAARQGVTLRQRATPETRIEGAPVEMLADLSARIALVEEDRALDHDLRQLLGDVRAQRWSLYES</sequence>
<dbReference type="PROSITE" id="PS00488">
    <property type="entry name" value="PAL_HISTIDASE"/>
    <property type="match status" value="1"/>
</dbReference>